<keyword evidence="2" id="KW-0812">Transmembrane</keyword>
<comment type="caution">
    <text evidence="4">The sequence shown here is derived from an EMBL/GenBank/DDBJ whole genome shotgun (WGS) entry which is preliminary data.</text>
</comment>
<gene>
    <name evidence="4" type="ORF">BJ984_003225</name>
</gene>
<feature type="chain" id="PRO_5032459851" evidence="3">
    <location>
        <begin position="41"/>
        <end position="422"/>
    </location>
</feature>
<feature type="compositionally biased region" description="Low complexity" evidence="1">
    <location>
        <begin position="380"/>
        <end position="393"/>
    </location>
</feature>
<dbReference type="RefSeq" id="WP_179548891.1">
    <property type="nucleotide sequence ID" value="NZ_BSEW01000002.1"/>
</dbReference>
<evidence type="ECO:0000313" key="4">
    <source>
        <dbReference type="EMBL" id="NYD72067.1"/>
    </source>
</evidence>
<keyword evidence="2" id="KW-1133">Transmembrane helix</keyword>
<accession>A0A852ST92</accession>
<sequence length="422" mass="40726">MTDIRSRRPVLPGVVAGVALVGALVAAAVIAPLSAPAAHAAGSVKVANAEGTATADPDYATPVTVTGSGFQSITGGFGGVYVLFGWVDPASWRPSQGGEVGADYRYVPDSEAKDNAGFQRFVAFPGSDTADAANAVMDAAGGWTVDLVIPGASFESRDRNGDVGSVDCREVQCGIITIGAHGVKNAGNETFTPITFAAGAGASGGAGAGAAAGGAGAAAGSADAPAAAPASGASAARVGYTASTAIAGNALSFAGRGFAPGEQVVATLDDGVAAVGPLVAGAAGEVAAVLDVPADLRAGTHVLILTGAASGAVAQTEVTVQAADAAAPLLPAATASPAVPPWLWIVLAVAVLVTAVLLLTSLVTALVRASRRRRARRAAARSASGAGAASAPVVPTPPAATPTTAGAVAAAADTEVLETVRR</sequence>
<dbReference type="Gene3D" id="2.60.40.230">
    <property type="entry name" value="Neocarzinostatin-like"/>
    <property type="match status" value="1"/>
</dbReference>
<name>A0A852ST92_9MICO</name>
<keyword evidence="2" id="KW-0472">Membrane</keyword>
<evidence type="ECO:0000256" key="3">
    <source>
        <dbReference type="SAM" id="SignalP"/>
    </source>
</evidence>
<organism evidence="4 5">
    <name type="scientific">Herbiconiux flava</name>
    <dbReference type="NCBI Taxonomy" id="881268"/>
    <lineage>
        <taxon>Bacteria</taxon>
        <taxon>Bacillati</taxon>
        <taxon>Actinomycetota</taxon>
        <taxon>Actinomycetes</taxon>
        <taxon>Micrococcales</taxon>
        <taxon>Microbacteriaceae</taxon>
        <taxon>Herbiconiux</taxon>
    </lineage>
</organism>
<evidence type="ECO:0000256" key="2">
    <source>
        <dbReference type="SAM" id="Phobius"/>
    </source>
</evidence>
<evidence type="ECO:0000256" key="1">
    <source>
        <dbReference type="SAM" id="MobiDB-lite"/>
    </source>
</evidence>
<dbReference type="Proteomes" id="UP000549913">
    <property type="component" value="Unassembled WGS sequence"/>
</dbReference>
<dbReference type="InterPro" id="IPR006311">
    <property type="entry name" value="TAT_signal"/>
</dbReference>
<evidence type="ECO:0000313" key="5">
    <source>
        <dbReference type="Proteomes" id="UP000549913"/>
    </source>
</evidence>
<feature type="transmembrane region" description="Helical" evidence="2">
    <location>
        <begin position="342"/>
        <end position="367"/>
    </location>
</feature>
<keyword evidence="5" id="KW-1185">Reference proteome</keyword>
<reference evidence="4 5" key="1">
    <citation type="submission" date="2020-07" db="EMBL/GenBank/DDBJ databases">
        <title>Sequencing the genomes of 1000 actinobacteria strains.</title>
        <authorList>
            <person name="Klenk H.-P."/>
        </authorList>
    </citation>
    <scope>NUCLEOTIDE SEQUENCE [LARGE SCALE GENOMIC DNA]</scope>
    <source>
        <strain evidence="4 5">DSM 26474</strain>
    </source>
</reference>
<feature type="signal peptide" evidence="3">
    <location>
        <begin position="1"/>
        <end position="40"/>
    </location>
</feature>
<protein>
    <submittedName>
        <fullName evidence="4">Heme exporter protein D</fullName>
    </submittedName>
</protein>
<dbReference type="EMBL" id="JACCBM010000001">
    <property type="protein sequence ID" value="NYD72067.1"/>
    <property type="molecule type" value="Genomic_DNA"/>
</dbReference>
<keyword evidence="3" id="KW-0732">Signal</keyword>
<proteinExistence type="predicted"/>
<dbReference type="AlphaFoldDB" id="A0A852ST92"/>
<dbReference type="PROSITE" id="PS51318">
    <property type="entry name" value="TAT"/>
    <property type="match status" value="1"/>
</dbReference>
<feature type="region of interest" description="Disordered" evidence="1">
    <location>
        <begin position="378"/>
        <end position="407"/>
    </location>
</feature>